<evidence type="ECO:0000256" key="6">
    <source>
        <dbReference type="ARBA" id="ARBA00022989"/>
    </source>
</evidence>
<sequence>MKLFNKKDTEKVAAKEKAVFYIRDVYFKDLKYLSPKIDKGNPNERKSLGLFAKLWWREVMKGFKQFLYEGSLHGVKYIFEPSFSPKERMVWIIIIVISITMCAMNIIQLISKWTSTPFVNVIDSLPTPIWAIPFPTVVLCPHVHVKLSYKNMSELTNLQKFFASLVCPHMLPEQFATPSRMTEEESKLMLEFIVKTVVRSSLSLYSQNMAFVMPSTTCHLEEYEGYPKVFPPVAGMIPYRVMASGEANGILIRSPTDHVYSTTILRLPMDKMTTIEVTPTTYKTDASLRALLPDLRQCFFQNERKLQYFESLVHYTILSNIQVVEQLLIYAYYKDSDEQRQHHQASSSCYPSCNDVLYSSQ</sequence>
<keyword evidence="10 12" id="KW-0739">Sodium transport</keyword>
<evidence type="ECO:0000256" key="2">
    <source>
        <dbReference type="ARBA" id="ARBA00007193"/>
    </source>
</evidence>
<evidence type="ECO:0000256" key="5">
    <source>
        <dbReference type="ARBA" id="ARBA00022692"/>
    </source>
</evidence>
<feature type="transmembrane region" description="Helical" evidence="13">
    <location>
        <begin position="89"/>
        <end position="110"/>
    </location>
</feature>
<dbReference type="Pfam" id="PF00858">
    <property type="entry name" value="ASC"/>
    <property type="match status" value="1"/>
</dbReference>
<protein>
    <submittedName>
        <fullName evidence="14">Uncharacterized protein</fullName>
    </submittedName>
</protein>
<evidence type="ECO:0000256" key="4">
    <source>
        <dbReference type="ARBA" id="ARBA00022461"/>
    </source>
</evidence>
<evidence type="ECO:0000256" key="8">
    <source>
        <dbReference type="ARBA" id="ARBA00023065"/>
    </source>
</evidence>
<dbReference type="GO" id="GO:0016020">
    <property type="term" value="C:membrane"/>
    <property type="evidence" value="ECO:0007669"/>
    <property type="project" value="UniProtKB-SubCell"/>
</dbReference>
<keyword evidence="15" id="KW-1185">Reference proteome</keyword>
<reference evidence="14 15" key="1">
    <citation type="submission" date="2017-07" db="EMBL/GenBank/DDBJ databases">
        <authorList>
            <person name="Talla V."/>
            <person name="Backstrom N."/>
        </authorList>
    </citation>
    <scope>NUCLEOTIDE SEQUENCE [LARGE SCALE GENOMIC DNA]</scope>
</reference>
<evidence type="ECO:0000256" key="7">
    <source>
        <dbReference type="ARBA" id="ARBA00023053"/>
    </source>
</evidence>
<dbReference type="AlphaFoldDB" id="A0A5E4QT67"/>
<evidence type="ECO:0000256" key="13">
    <source>
        <dbReference type="SAM" id="Phobius"/>
    </source>
</evidence>
<feature type="non-terminal residue" evidence="14">
    <location>
        <position position="361"/>
    </location>
</feature>
<evidence type="ECO:0000256" key="9">
    <source>
        <dbReference type="ARBA" id="ARBA00023136"/>
    </source>
</evidence>
<organism evidence="14 15">
    <name type="scientific">Leptidea sinapis</name>
    <dbReference type="NCBI Taxonomy" id="189913"/>
    <lineage>
        <taxon>Eukaryota</taxon>
        <taxon>Metazoa</taxon>
        <taxon>Ecdysozoa</taxon>
        <taxon>Arthropoda</taxon>
        <taxon>Hexapoda</taxon>
        <taxon>Insecta</taxon>
        <taxon>Pterygota</taxon>
        <taxon>Neoptera</taxon>
        <taxon>Endopterygota</taxon>
        <taxon>Lepidoptera</taxon>
        <taxon>Glossata</taxon>
        <taxon>Ditrysia</taxon>
        <taxon>Papilionoidea</taxon>
        <taxon>Pieridae</taxon>
        <taxon>Dismorphiinae</taxon>
        <taxon>Leptidea</taxon>
    </lineage>
</organism>
<evidence type="ECO:0000256" key="11">
    <source>
        <dbReference type="ARBA" id="ARBA00023303"/>
    </source>
</evidence>
<keyword evidence="4 12" id="KW-0894">Sodium channel</keyword>
<dbReference type="InterPro" id="IPR001873">
    <property type="entry name" value="ENaC"/>
</dbReference>
<dbReference type="Proteomes" id="UP000324832">
    <property type="component" value="Unassembled WGS sequence"/>
</dbReference>
<dbReference type="GO" id="GO:0005272">
    <property type="term" value="F:sodium channel activity"/>
    <property type="evidence" value="ECO:0007669"/>
    <property type="project" value="UniProtKB-KW"/>
</dbReference>
<evidence type="ECO:0000256" key="12">
    <source>
        <dbReference type="RuleBase" id="RU000679"/>
    </source>
</evidence>
<keyword evidence="11 12" id="KW-0407">Ion channel</keyword>
<gene>
    <name evidence="14" type="ORF">LSINAPIS_LOCUS10843</name>
</gene>
<keyword evidence="9 13" id="KW-0472">Membrane</keyword>
<evidence type="ECO:0000256" key="10">
    <source>
        <dbReference type="ARBA" id="ARBA00023201"/>
    </source>
</evidence>
<comment type="subcellular location">
    <subcellularLocation>
        <location evidence="1">Membrane</location>
        <topology evidence="1">Multi-pass membrane protein</topology>
    </subcellularLocation>
</comment>
<accession>A0A5E4QT67</accession>
<keyword evidence="7" id="KW-0915">Sodium</keyword>
<keyword evidence="3 12" id="KW-0813">Transport</keyword>
<evidence type="ECO:0000256" key="3">
    <source>
        <dbReference type="ARBA" id="ARBA00022448"/>
    </source>
</evidence>
<keyword evidence="6 13" id="KW-1133">Transmembrane helix</keyword>
<evidence type="ECO:0000313" key="15">
    <source>
        <dbReference type="Proteomes" id="UP000324832"/>
    </source>
</evidence>
<keyword evidence="8 12" id="KW-0406">Ion transport</keyword>
<name>A0A5E4QT67_9NEOP</name>
<comment type="similarity">
    <text evidence="2 12">Belongs to the amiloride-sensitive sodium channel (TC 1.A.6) family.</text>
</comment>
<evidence type="ECO:0000313" key="14">
    <source>
        <dbReference type="EMBL" id="VVD00148.1"/>
    </source>
</evidence>
<evidence type="ECO:0000256" key="1">
    <source>
        <dbReference type="ARBA" id="ARBA00004141"/>
    </source>
</evidence>
<keyword evidence="5 12" id="KW-0812">Transmembrane</keyword>
<proteinExistence type="inferred from homology"/>
<dbReference type="EMBL" id="FZQP02004468">
    <property type="protein sequence ID" value="VVD00148.1"/>
    <property type="molecule type" value="Genomic_DNA"/>
</dbReference>